<evidence type="ECO:0008006" key="3">
    <source>
        <dbReference type="Google" id="ProtNLM"/>
    </source>
</evidence>
<dbReference type="STRING" id="109895.A0A507DW05"/>
<dbReference type="InterPro" id="IPR045092">
    <property type="entry name" value="Rrp6-like"/>
</dbReference>
<dbReference type="GO" id="GO:0071036">
    <property type="term" value="P:nuclear polyadenylation-dependent snoRNA catabolic process"/>
    <property type="evidence" value="ECO:0007669"/>
    <property type="project" value="TreeGrafter"/>
</dbReference>
<dbReference type="Proteomes" id="UP000318582">
    <property type="component" value="Unassembled WGS sequence"/>
</dbReference>
<keyword evidence="2" id="KW-1185">Reference proteome</keyword>
<evidence type="ECO:0000313" key="1">
    <source>
        <dbReference type="EMBL" id="TPX55138.1"/>
    </source>
</evidence>
<dbReference type="GO" id="GO:0005730">
    <property type="term" value="C:nucleolus"/>
    <property type="evidence" value="ECO:0007669"/>
    <property type="project" value="TreeGrafter"/>
</dbReference>
<reference evidence="1 2" key="1">
    <citation type="journal article" date="2019" name="Sci. Rep.">
        <title>Comparative genomics of chytrid fungi reveal insights into the obligate biotrophic and pathogenic lifestyle of Synchytrium endobioticum.</title>
        <authorList>
            <person name="van de Vossenberg B.T.L.H."/>
            <person name="Warris S."/>
            <person name="Nguyen H.D.T."/>
            <person name="van Gent-Pelzer M.P.E."/>
            <person name="Joly D.L."/>
            <person name="van de Geest H.C."/>
            <person name="Bonants P.J.M."/>
            <person name="Smith D.S."/>
            <person name="Levesque C.A."/>
            <person name="van der Lee T.A.J."/>
        </authorList>
    </citation>
    <scope>NUCLEOTIDE SEQUENCE [LARGE SCALE GENOMIC DNA]</scope>
    <source>
        <strain evidence="1 2">CBS 809.83</strain>
    </source>
</reference>
<dbReference type="GO" id="GO:0000176">
    <property type="term" value="C:nuclear exosome (RNase complex)"/>
    <property type="evidence" value="ECO:0007669"/>
    <property type="project" value="TreeGrafter"/>
</dbReference>
<dbReference type="EMBL" id="QEAQ01000125">
    <property type="protein sequence ID" value="TPX55138.1"/>
    <property type="molecule type" value="Genomic_DNA"/>
</dbReference>
<dbReference type="GO" id="GO:0000175">
    <property type="term" value="F:3'-5'-RNA exonuclease activity"/>
    <property type="evidence" value="ECO:0007669"/>
    <property type="project" value="InterPro"/>
</dbReference>
<dbReference type="GO" id="GO:0071040">
    <property type="term" value="P:nuclear polyadenylation-dependent antisense transcript catabolic process"/>
    <property type="evidence" value="ECO:0007669"/>
    <property type="project" value="TreeGrafter"/>
</dbReference>
<accession>A0A507DW05</accession>
<proteinExistence type="predicted"/>
<dbReference type="PANTHER" id="PTHR12124">
    <property type="entry name" value="POLYMYOSITIS/SCLERODERMA AUTOANTIGEN-RELATED"/>
    <property type="match status" value="1"/>
</dbReference>
<organism evidence="1 2">
    <name type="scientific">Powellomyces hirtus</name>
    <dbReference type="NCBI Taxonomy" id="109895"/>
    <lineage>
        <taxon>Eukaryota</taxon>
        <taxon>Fungi</taxon>
        <taxon>Fungi incertae sedis</taxon>
        <taxon>Chytridiomycota</taxon>
        <taxon>Chytridiomycota incertae sedis</taxon>
        <taxon>Chytridiomycetes</taxon>
        <taxon>Spizellomycetales</taxon>
        <taxon>Powellomycetaceae</taxon>
        <taxon>Powellomyces</taxon>
    </lineage>
</organism>
<dbReference type="AlphaFoldDB" id="A0A507DW05"/>
<dbReference type="GO" id="GO:0071038">
    <property type="term" value="P:TRAMP-dependent tRNA surveillance pathway"/>
    <property type="evidence" value="ECO:0007669"/>
    <property type="project" value="TreeGrafter"/>
</dbReference>
<dbReference type="GO" id="GO:0071039">
    <property type="term" value="P:nuclear polyadenylation-dependent CUT catabolic process"/>
    <property type="evidence" value="ECO:0007669"/>
    <property type="project" value="TreeGrafter"/>
</dbReference>
<dbReference type="GO" id="GO:0071037">
    <property type="term" value="P:nuclear polyadenylation-dependent snRNA catabolic process"/>
    <property type="evidence" value="ECO:0007669"/>
    <property type="project" value="TreeGrafter"/>
</dbReference>
<dbReference type="GO" id="GO:0071035">
    <property type="term" value="P:nuclear polyadenylation-dependent rRNA catabolic process"/>
    <property type="evidence" value="ECO:0007669"/>
    <property type="project" value="TreeGrafter"/>
</dbReference>
<dbReference type="GO" id="GO:0000467">
    <property type="term" value="P:exonucleolytic trimming to generate mature 3'-end of 5.8S rRNA from tricistronic rRNA transcript (SSU-rRNA, 5.8S rRNA, LSU-rRNA)"/>
    <property type="evidence" value="ECO:0007669"/>
    <property type="project" value="InterPro"/>
</dbReference>
<sequence length="243" mass="28312">MFRASRKKIEWYLTRNLARPLDDDRTSIQLTFEPKGNGHVKEDERYYLEDKQNICGCGGDKRLTSHHIVPYHYRKYMPPEIKSHSSHDIVLLCVKCHDEYEHHATAVKKLLAEKYDIPLDGRGLVTHPETRKLHSAINALKFSQTNHKIPPARVAELEAFVRTALAVPEECAEIPPEMMEEALTRPQWTRGDDFVEHGEVVVGAMSKAELETFIYFWRAHFLEHLKPMFLSETWRVDNPIRNI</sequence>
<dbReference type="GO" id="GO:0071044">
    <property type="term" value="P:histone mRNA catabolic process"/>
    <property type="evidence" value="ECO:0007669"/>
    <property type="project" value="TreeGrafter"/>
</dbReference>
<name>A0A507DW05_9FUNG</name>
<evidence type="ECO:0000313" key="2">
    <source>
        <dbReference type="Proteomes" id="UP000318582"/>
    </source>
</evidence>
<protein>
    <recommendedName>
        <fullName evidence="3">HNH domain-containing protein</fullName>
    </recommendedName>
</protein>
<comment type="caution">
    <text evidence="1">The sequence shown here is derived from an EMBL/GenBank/DDBJ whole genome shotgun (WGS) entry which is preliminary data.</text>
</comment>
<dbReference type="PANTHER" id="PTHR12124:SF70">
    <property type="entry name" value="HRDC DOMAIN-CONTAINING PROTEIN"/>
    <property type="match status" value="1"/>
</dbReference>
<gene>
    <name evidence="1" type="ORF">PhCBS80983_g05564</name>
</gene>
<dbReference type="GO" id="GO:0003727">
    <property type="term" value="F:single-stranded RNA binding"/>
    <property type="evidence" value="ECO:0007669"/>
    <property type="project" value="TreeGrafter"/>
</dbReference>
<dbReference type="GO" id="GO:0071051">
    <property type="term" value="P:poly(A)-dependent snoRNA 3'-end processing"/>
    <property type="evidence" value="ECO:0007669"/>
    <property type="project" value="TreeGrafter"/>
</dbReference>